<dbReference type="OrthoDB" id="150993at2"/>
<dbReference type="EMBL" id="VKAC01000012">
    <property type="protein sequence ID" value="TXR52720.1"/>
    <property type="molecule type" value="Genomic_DNA"/>
</dbReference>
<dbReference type="InterPro" id="IPR023375">
    <property type="entry name" value="ADC_dom_sf"/>
</dbReference>
<evidence type="ECO:0000313" key="1">
    <source>
        <dbReference type="EMBL" id="TXR52720.1"/>
    </source>
</evidence>
<reference evidence="1 2" key="1">
    <citation type="submission" date="2019-07" db="EMBL/GenBank/DDBJ databases">
        <title>Quadrisphaera sp. strain DD2A genome sequencing and assembly.</title>
        <authorList>
            <person name="Kim I."/>
        </authorList>
    </citation>
    <scope>NUCLEOTIDE SEQUENCE [LARGE SCALE GENOMIC DNA]</scope>
    <source>
        <strain evidence="1 2">DD2A</strain>
    </source>
</reference>
<proteinExistence type="predicted"/>
<sequence length="248" mass="27113">MMEQAWRDAAFLHWAVPPERVAHLMPPGVRPDTHQGVTYVALVPFRMVGAGLGPRTIGPAVPWAGTFLETNVRLYSVDDTGRRGIVFLTLECSRLVVVAGAQAAFGLPYRWSSMAFGRRAGGRDDSSGQRVAYALRGRGSRSGVHQRLELSLGAQLSPAEAHDDDGLPRFLTARWGLHQRHVGRTWYVPNEHGPWPLRTASVEALEDSLLTDVGFPELAAREPDSVLFSSGVVTRFGLPGDASRPRRG</sequence>
<keyword evidence="2" id="KW-1185">Reference proteome</keyword>
<dbReference type="PANTHER" id="PTHR39186">
    <property type="entry name" value="DUF2071 FAMILY PROTEIN"/>
    <property type="match status" value="1"/>
</dbReference>
<comment type="caution">
    <text evidence="1">The sequence shown here is derived from an EMBL/GenBank/DDBJ whole genome shotgun (WGS) entry which is preliminary data.</text>
</comment>
<evidence type="ECO:0000313" key="2">
    <source>
        <dbReference type="Proteomes" id="UP000321234"/>
    </source>
</evidence>
<name>A0A5C8Z712_9ACTN</name>
<dbReference type="InterPro" id="IPR018644">
    <property type="entry name" value="DUF2071"/>
</dbReference>
<dbReference type="Pfam" id="PF09844">
    <property type="entry name" value="DUF2071"/>
    <property type="match status" value="1"/>
</dbReference>
<dbReference type="Proteomes" id="UP000321234">
    <property type="component" value="Unassembled WGS sequence"/>
</dbReference>
<dbReference type="AlphaFoldDB" id="A0A5C8Z712"/>
<dbReference type="SUPFAM" id="SSF160104">
    <property type="entry name" value="Acetoacetate decarboxylase-like"/>
    <property type="match status" value="1"/>
</dbReference>
<gene>
    <name evidence="1" type="ORF">FMM08_18400</name>
</gene>
<dbReference type="PANTHER" id="PTHR39186:SF1">
    <property type="entry name" value="DUF2071 DOMAIN-CONTAINING PROTEIN"/>
    <property type="match status" value="1"/>
</dbReference>
<protein>
    <submittedName>
        <fullName evidence="1">DUF2071 domain-containing protein</fullName>
    </submittedName>
</protein>
<organism evidence="1 2">
    <name type="scientific">Quadrisphaera setariae</name>
    <dbReference type="NCBI Taxonomy" id="2593304"/>
    <lineage>
        <taxon>Bacteria</taxon>
        <taxon>Bacillati</taxon>
        <taxon>Actinomycetota</taxon>
        <taxon>Actinomycetes</taxon>
        <taxon>Kineosporiales</taxon>
        <taxon>Kineosporiaceae</taxon>
        <taxon>Quadrisphaera</taxon>
    </lineage>
</organism>
<accession>A0A5C8Z712</accession>